<dbReference type="EMBL" id="HBUE01216343">
    <property type="protein sequence ID" value="CAG6537100.1"/>
    <property type="molecule type" value="Transcribed_RNA"/>
</dbReference>
<feature type="compositionally biased region" description="Basic and acidic residues" evidence="1">
    <location>
        <begin position="120"/>
        <end position="130"/>
    </location>
</feature>
<organism evidence="2">
    <name type="scientific">Culex pipiens</name>
    <name type="common">House mosquito</name>
    <dbReference type="NCBI Taxonomy" id="7175"/>
    <lineage>
        <taxon>Eukaryota</taxon>
        <taxon>Metazoa</taxon>
        <taxon>Ecdysozoa</taxon>
        <taxon>Arthropoda</taxon>
        <taxon>Hexapoda</taxon>
        <taxon>Insecta</taxon>
        <taxon>Pterygota</taxon>
        <taxon>Neoptera</taxon>
        <taxon>Endopterygota</taxon>
        <taxon>Diptera</taxon>
        <taxon>Nematocera</taxon>
        <taxon>Culicoidea</taxon>
        <taxon>Culicidae</taxon>
        <taxon>Culicinae</taxon>
        <taxon>Culicini</taxon>
        <taxon>Culex</taxon>
        <taxon>Culex</taxon>
    </lineage>
</organism>
<accession>A0A8D8P5R6</accession>
<reference evidence="2" key="1">
    <citation type="submission" date="2021-05" db="EMBL/GenBank/DDBJ databases">
        <authorList>
            <person name="Alioto T."/>
            <person name="Alioto T."/>
            <person name="Gomez Garrido J."/>
        </authorList>
    </citation>
    <scope>NUCLEOTIDE SEQUENCE</scope>
</reference>
<evidence type="ECO:0000313" key="2">
    <source>
        <dbReference type="EMBL" id="CAG6589103.1"/>
    </source>
</evidence>
<feature type="region of interest" description="Disordered" evidence="1">
    <location>
        <begin position="60"/>
        <end position="130"/>
    </location>
</feature>
<dbReference type="AlphaFoldDB" id="A0A8D8P5R6"/>
<dbReference type="EMBL" id="HBUE01322892">
    <property type="protein sequence ID" value="CAG6589103.1"/>
    <property type="molecule type" value="Transcribed_RNA"/>
</dbReference>
<feature type="region of interest" description="Disordered" evidence="1">
    <location>
        <begin position="1"/>
        <end position="39"/>
    </location>
</feature>
<protein>
    <submittedName>
        <fullName evidence="2">(northern house mosquito) hypothetical protein</fullName>
    </submittedName>
</protein>
<feature type="compositionally biased region" description="Basic and acidic residues" evidence="1">
    <location>
        <begin position="63"/>
        <end position="82"/>
    </location>
</feature>
<sequence length="130" mass="14006">MECAGVGWSSGAFVRDWSSGVGDVRQLPPLPDELDRPQQHDRVRAVQFDARNAVQYHGVHGVGEGDRRNAVADGTNGDREARPGAGGTVDTAPAGLDDPDRDTEGYERQWTDQLLPRGGALRERRSGSAV</sequence>
<evidence type="ECO:0000256" key="1">
    <source>
        <dbReference type="SAM" id="MobiDB-lite"/>
    </source>
</evidence>
<proteinExistence type="predicted"/>
<name>A0A8D8P5R6_CULPI</name>